<accession>A0ABR3BFU0</accession>
<dbReference type="EMBL" id="JBCLYO010000001">
    <property type="protein sequence ID" value="KAL0097418.1"/>
    <property type="molecule type" value="Genomic_DNA"/>
</dbReference>
<comment type="caution">
    <text evidence="3">The sequence shown here is derived from an EMBL/GenBank/DDBJ whole genome shotgun (WGS) entry which is preliminary data.</text>
</comment>
<dbReference type="PANTHER" id="PTHR43941:SF1">
    <property type="entry name" value="STRUCTURAL MAINTENANCE OF CHROMOSOMES PROTEIN 2"/>
    <property type="match status" value="1"/>
</dbReference>
<dbReference type="Proteomes" id="UP001448207">
    <property type="component" value="Unassembled WGS sequence"/>
</dbReference>
<keyword evidence="1" id="KW-0175">Coiled coil</keyword>
<feature type="coiled-coil region" evidence="1">
    <location>
        <begin position="94"/>
        <end position="183"/>
    </location>
</feature>
<dbReference type="PANTHER" id="PTHR43941">
    <property type="entry name" value="STRUCTURAL MAINTENANCE OF CHROMOSOMES PROTEIN 2"/>
    <property type="match status" value="1"/>
</dbReference>
<keyword evidence="4" id="KW-1185">Reference proteome</keyword>
<evidence type="ECO:0000256" key="1">
    <source>
        <dbReference type="SAM" id="Coils"/>
    </source>
</evidence>
<protein>
    <submittedName>
        <fullName evidence="3">Uncharacterized protein</fullName>
    </submittedName>
</protein>
<evidence type="ECO:0000313" key="3">
    <source>
        <dbReference type="EMBL" id="KAL0097418.1"/>
    </source>
</evidence>
<name>A0ABR3BFU0_PHYBL</name>
<organism evidence="3 4">
    <name type="scientific">Phycomyces blakesleeanus</name>
    <dbReference type="NCBI Taxonomy" id="4837"/>
    <lineage>
        <taxon>Eukaryota</taxon>
        <taxon>Fungi</taxon>
        <taxon>Fungi incertae sedis</taxon>
        <taxon>Mucoromycota</taxon>
        <taxon>Mucoromycotina</taxon>
        <taxon>Mucoromycetes</taxon>
        <taxon>Mucorales</taxon>
        <taxon>Phycomycetaceae</taxon>
        <taxon>Phycomyces</taxon>
    </lineage>
</organism>
<feature type="region of interest" description="Disordered" evidence="2">
    <location>
        <begin position="1"/>
        <end position="40"/>
    </location>
</feature>
<feature type="region of interest" description="Disordered" evidence="2">
    <location>
        <begin position="63"/>
        <end position="83"/>
    </location>
</feature>
<sequence length="720" mass="81505">MFAKSKRFQEGAKDYIPGPGEYDVPTEEMNRRGRFSYNGGRFSESLLSVDSTYSDYSFIGENSPSSLSTVSSGSKNDDRSRHGSNISYQFEKYRQAMQKEIDSLQTRGRKLEASLQTVATEKTELQASVLEKELELADVRQKNNALQKTVTRQEKTIEKSPKIVQLQKKLDLAEKELDSSRLETVQFQTAAFADRQRHEAIVQDNQKIISELRSQVASHLSTIKSLETIVDETKTNARLADEASQEALQTLRLELEQTARLLNQRQADITRLQHTVQTLESQLGQTTEQLHQTTEHLVRTTESLQKKQDECTCLQHTIDALESGLEQTTDKLDQTTDELFKQTECLANTRDELETQTTQNTTHQQTIKGLQTNLDQTTAILDETAAKLSQTADQLDTKQTENAGLIETIGELETKFGQTSDQLTLTADKLHQTAEKLESKEAQNSDLQARVEELQTDLRTTTASLVDTTAKLEQTTAKLEQTMGQLEETTGNLNETTTALDETIESLEETSTALEQTKTSLAAEEAQAAELRTSLENLRTEHGELEELAAGEREEHGRAVEQYRAEHALLTQTHDKLQHTCGQQVQTISGLELRVAADEQEIARHLWTIGEQRLALEADHMVRKRLETRFQKYRLHMDQVNQQLRTRQAGLEADEAAEWERTWKELQRAKTFINLQALQMNGLKADLHWLTCNNRQMHQLGQALHRDAVAQAELFQAAKS</sequence>
<dbReference type="Gene3D" id="1.10.287.1490">
    <property type="match status" value="1"/>
</dbReference>
<evidence type="ECO:0000256" key="2">
    <source>
        <dbReference type="SAM" id="MobiDB-lite"/>
    </source>
</evidence>
<proteinExistence type="predicted"/>
<gene>
    <name evidence="3" type="ORF">J3Q64DRAFT_1059907</name>
</gene>
<feature type="coiled-coil region" evidence="1">
    <location>
        <begin position="420"/>
        <end position="580"/>
    </location>
</feature>
<evidence type="ECO:0000313" key="4">
    <source>
        <dbReference type="Proteomes" id="UP001448207"/>
    </source>
</evidence>
<reference evidence="3 4" key="1">
    <citation type="submission" date="2024-04" db="EMBL/GenBank/DDBJ databases">
        <title>Symmetric and asymmetric DNA N6-adenine methylation regulates different biological responses in Mucorales.</title>
        <authorList>
            <consortium name="Lawrence Berkeley National Laboratory"/>
            <person name="Lax C."/>
            <person name="Mondo S.J."/>
            <person name="Osorio-Concepcion M."/>
            <person name="Muszewska A."/>
            <person name="Corrochano-Luque M."/>
            <person name="Gutierrez G."/>
            <person name="Riley R."/>
            <person name="Lipzen A."/>
            <person name="Guo J."/>
            <person name="Hundley H."/>
            <person name="Amirebrahimi M."/>
            <person name="Ng V."/>
            <person name="Lorenzo-Gutierrez D."/>
            <person name="Binder U."/>
            <person name="Yang J."/>
            <person name="Song Y."/>
            <person name="Canovas D."/>
            <person name="Navarro E."/>
            <person name="Freitag M."/>
            <person name="Gabaldon T."/>
            <person name="Grigoriev I.V."/>
            <person name="Corrochano L.M."/>
            <person name="Nicolas F.E."/>
            <person name="Garre V."/>
        </authorList>
    </citation>
    <scope>NUCLEOTIDE SEQUENCE [LARGE SCALE GENOMIC DNA]</scope>
    <source>
        <strain evidence="3 4">L51</strain>
    </source>
</reference>
<feature type="compositionally biased region" description="Low complexity" evidence="2">
    <location>
        <begin position="63"/>
        <end position="74"/>
    </location>
</feature>
<feature type="coiled-coil region" evidence="1">
    <location>
        <begin position="248"/>
        <end position="289"/>
    </location>
</feature>